<evidence type="ECO:0000313" key="7">
    <source>
        <dbReference type="Proteomes" id="UP000075806"/>
    </source>
</evidence>
<evidence type="ECO:0000256" key="4">
    <source>
        <dbReference type="ARBA" id="ARBA00023136"/>
    </source>
</evidence>
<dbReference type="OrthoDB" id="9777044at2"/>
<feature type="transmembrane region" description="Helical" evidence="5">
    <location>
        <begin position="190"/>
        <end position="205"/>
    </location>
</feature>
<gene>
    <name evidence="5" type="primary">tatC</name>
    <name evidence="6" type="ORF">AZF04_12915</name>
</gene>
<keyword evidence="7" id="KW-1185">Reference proteome</keyword>
<evidence type="ECO:0000256" key="2">
    <source>
        <dbReference type="ARBA" id="ARBA00022692"/>
    </source>
</evidence>
<sequence>MQSEQLSSEQTLVEHLTDLRKSVIYSVVFFVVCFIGVLLYINKVIPLLTNEHKLVMLGPLDVIRFYTGIAGSLSLGLSAPFIGYQVWKFARPALTEQEGKMALTFIPSIFLSFILGLTFGIFVIFPTVYHFLMSLGVQNFDVMITAKEYFSFLMMTTIPLGFLFEVPLLLMFLTAIGFVTPSKLKEIRKYGYILMAVISAMITPPDFISQIIVLIPLMMLYELGVLLSKVMYKKKQKELLKVEWE</sequence>
<feature type="transmembrane region" description="Helical" evidence="5">
    <location>
        <begin position="62"/>
        <end position="84"/>
    </location>
</feature>
<comment type="subunit">
    <text evidence="5">Forms a complex with TatA.</text>
</comment>
<feature type="transmembrane region" description="Helical" evidence="5">
    <location>
        <begin position="23"/>
        <end position="42"/>
    </location>
</feature>
<evidence type="ECO:0000313" key="6">
    <source>
        <dbReference type="EMBL" id="KYG25984.1"/>
    </source>
</evidence>
<keyword evidence="5" id="KW-0811">Translocation</keyword>
<dbReference type="RefSeq" id="WP_061950282.1">
    <property type="nucleotide sequence ID" value="NZ_LTAO01000039.1"/>
</dbReference>
<dbReference type="PANTHER" id="PTHR30371">
    <property type="entry name" value="SEC-INDEPENDENT PROTEIN TRANSLOCASE PROTEIN TATC"/>
    <property type="match status" value="1"/>
</dbReference>
<organism evidence="6 7">
    <name type="scientific">Alkalihalobacillus trypoxylicola</name>
    <dbReference type="NCBI Taxonomy" id="519424"/>
    <lineage>
        <taxon>Bacteria</taxon>
        <taxon>Bacillati</taxon>
        <taxon>Bacillota</taxon>
        <taxon>Bacilli</taxon>
        <taxon>Bacillales</taxon>
        <taxon>Bacillaceae</taxon>
        <taxon>Alkalihalobacillus</taxon>
    </lineage>
</organism>
<keyword evidence="4 5" id="KW-0472">Membrane</keyword>
<dbReference type="AlphaFoldDB" id="A0A162CQ66"/>
<comment type="function">
    <text evidence="5">Part of the twin-arginine translocation (Tat) system that transports large folded proteins containing a characteristic twin-arginine motif in their signal peptide across membranes.</text>
</comment>
<comment type="subcellular location">
    <subcellularLocation>
        <location evidence="5">Cell membrane</location>
        <topology evidence="5">Multi-pass membrane protein</topology>
    </subcellularLocation>
    <subcellularLocation>
        <location evidence="1">Membrane</location>
        <topology evidence="1">Multi-pass membrane protein</topology>
    </subcellularLocation>
</comment>
<accession>A0A162CQ66</accession>
<feature type="transmembrane region" description="Helical" evidence="5">
    <location>
        <begin position="105"/>
        <end position="129"/>
    </location>
</feature>
<dbReference type="GO" id="GO:0065002">
    <property type="term" value="P:intracellular protein transmembrane transport"/>
    <property type="evidence" value="ECO:0007669"/>
    <property type="project" value="TreeGrafter"/>
</dbReference>
<dbReference type="Pfam" id="PF00902">
    <property type="entry name" value="TatC"/>
    <property type="match status" value="1"/>
</dbReference>
<dbReference type="InterPro" id="IPR002033">
    <property type="entry name" value="TatC"/>
</dbReference>
<dbReference type="EMBL" id="LTAO01000039">
    <property type="protein sequence ID" value="KYG25984.1"/>
    <property type="molecule type" value="Genomic_DNA"/>
</dbReference>
<reference evidence="6" key="1">
    <citation type="submission" date="2016-02" db="EMBL/GenBank/DDBJ databases">
        <title>Genome sequence of Bacillus trypoxylicola KCTC 13244(T).</title>
        <authorList>
            <person name="Jeong H."/>
            <person name="Park S.-H."/>
            <person name="Choi S.-K."/>
        </authorList>
    </citation>
    <scope>NUCLEOTIDE SEQUENCE [LARGE SCALE GENOMIC DNA]</scope>
    <source>
        <strain evidence="6">KCTC 13244</strain>
    </source>
</reference>
<dbReference type="STRING" id="519424.AZF04_12915"/>
<dbReference type="Proteomes" id="UP000075806">
    <property type="component" value="Unassembled WGS sequence"/>
</dbReference>
<proteinExistence type="inferred from homology"/>
<evidence type="ECO:0000256" key="1">
    <source>
        <dbReference type="ARBA" id="ARBA00004141"/>
    </source>
</evidence>
<dbReference type="GO" id="GO:0033281">
    <property type="term" value="C:TAT protein transport complex"/>
    <property type="evidence" value="ECO:0007669"/>
    <property type="project" value="UniProtKB-UniRule"/>
</dbReference>
<dbReference type="PANTHER" id="PTHR30371:SF4">
    <property type="entry name" value="SEC-INDEPENDENT PROTEIN TRANSLOCASE PROTEIN TATCD"/>
    <property type="match status" value="1"/>
</dbReference>
<evidence type="ECO:0000256" key="5">
    <source>
        <dbReference type="HAMAP-Rule" id="MF_00902"/>
    </source>
</evidence>
<comment type="similarity">
    <text evidence="5">Belongs to the TatC family.</text>
</comment>
<dbReference type="GO" id="GO:0043953">
    <property type="term" value="P:protein transport by the Tat complex"/>
    <property type="evidence" value="ECO:0007669"/>
    <property type="project" value="UniProtKB-UniRule"/>
</dbReference>
<evidence type="ECO:0000256" key="3">
    <source>
        <dbReference type="ARBA" id="ARBA00022989"/>
    </source>
</evidence>
<keyword evidence="5" id="KW-0653">Protein transport</keyword>
<dbReference type="PRINTS" id="PR01840">
    <property type="entry name" value="TATCFAMILY"/>
</dbReference>
<keyword evidence="2 5" id="KW-0812">Transmembrane</keyword>
<name>A0A162CQ66_9BACI</name>
<protein>
    <recommendedName>
        <fullName evidence="5">Sec-independent protein translocase protein TatC</fullName>
    </recommendedName>
</protein>
<keyword evidence="5" id="KW-1003">Cell membrane</keyword>
<feature type="transmembrane region" description="Helical" evidence="5">
    <location>
        <begin position="149"/>
        <end position="178"/>
    </location>
</feature>
<keyword evidence="3 5" id="KW-1133">Transmembrane helix</keyword>
<comment type="caution">
    <text evidence="5">Lacks conserved residue(s) required for the propagation of feature annotation.</text>
</comment>
<dbReference type="NCBIfam" id="TIGR00945">
    <property type="entry name" value="tatC"/>
    <property type="match status" value="1"/>
</dbReference>
<dbReference type="HAMAP" id="MF_00902">
    <property type="entry name" value="TatC"/>
    <property type="match status" value="1"/>
</dbReference>
<dbReference type="GO" id="GO:0009977">
    <property type="term" value="F:proton motive force dependent protein transmembrane transporter activity"/>
    <property type="evidence" value="ECO:0007669"/>
    <property type="project" value="TreeGrafter"/>
</dbReference>
<comment type="caution">
    <text evidence="6">The sequence shown here is derived from an EMBL/GenBank/DDBJ whole genome shotgun (WGS) entry which is preliminary data.</text>
</comment>
<keyword evidence="5" id="KW-0813">Transport</keyword>